<evidence type="ECO:0000313" key="3">
    <source>
        <dbReference type="Proteomes" id="UP000318626"/>
    </source>
</evidence>
<dbReference type="OrthoDB" id="278295at2"/>
<feature type="transmembrane region" description="Helical" evidence="1">
    <location>
        <begin position="21"/>
        <end position="39"/>
    </location>
</feature>
<keyword evidence="3" id="KW-1185">Reference proteome</keyword>
<dbReference type="KEGG" id="bvo:Pan97_36090"/>
<proteinExistence type="predicted"/>
<name>A0A518CBF5_9BACT</name>
<protein>
    <submittedName>
        <fullName evidence="2">Uncharacterized protein</fullName>
    </submittedName>
</protein>
<evidence type="ECO:0000256" key="1">
    <source>
        <dbReference type="SAM" id="Phobius"/>
    </source>
</evidence>
<keyword evidence="1" id="KW-0472">Membrane</keyword>
<dbReference type="EMBL" id="CP036289">
    <property type="protein sequence ID" value="QDU76557.1"/>
    <property type="molecule type" value="Genomic_DNA"/>
</dbReference>
<dbReference type="Proteomes" id="UP000318626">
    <property type="component" value="Chromosome"/>
</dbReference>
<gene>
    <name evidence="2" type="ORF">Pan97_36090</name>
</gene>
<organism evidence="2 3">
    <name type="scientific">Bremerella volcania</name>
    <dbReference type="NCBI Taxonomy" id="2527984"/>
    <lineage>
        <taxon>Bacteria</taxon>
        <taxon>Pseudomonadati</taxon>
        <taxon>Planctomycetota</taxon>
        <taxon>Planctomycetia</taxon>
        <taxon>Pirellulales</taxon>
        <taxon>Pirellulaceae</taxon>
        <taxon>Bremerella</taxon>
    </lineage>
</organism>
<keyword evidence="1" id="KW-1133">Transmembrane helix</keyword>
<dbReference type="AlphaFoldDB" id="A0A518CBF5"/>
<keyword evidence="1" id="KW-0812">Transmembrane</keyword>
<accession>A0A518CBF5</accession>
<reference evidence="3" key="1">
    <citation type="submission" date="2019-02" db="EMBL/GenBank/DDBJ databases">
        <title>Deep-cultivation of Planctomycetes and their phenomic and genomic characterization uncovers novel biology.</title>
        <authorList>
            <person name="Wiegand S."/>
            <person name="Jogler M."/>
            <person name="Boedeker C."/>
            <person name="Pinto D."/>
            <person name="Vollmers J."/>
            <person name="Rivas-Marin E."/>
            <person name="Kohn T."/>
            <person name="Peeters S.H."/>
            <person name="Heuer A."/>
            <person name="Rast P."/>
            <person name="Oberbeckmann S."/>
            <person name="Bunk B."/>
            <person name="Jeske O."/>
            <person name="Meyerdierks A."/>
            <person name="Storesund J.E."/>
            <person name="Kallscheuer N."/>
            <person name="Luecker S."/>
            <person name="Lage O.M."/>
            <person name="Pohl T."/>
            <person name="Merkel B.J."/>
            <person name="Hornburger P."/>
            <person name="Mueller R.-W."/>
            <person name="Bruemmer F."/>
            <person name="Labrenz M."/>
            <person name="Spormann A.M."/>
            <person name="Op den Camp H."/>
            <person name="Overmann J."/>
            <person name="Amann R."/>
            <person name="Jetten M.S.M."/>
            <person name="Mascher T."/>
            <person name="Medema M.H."/>
            <person name="Devos D.P."/>
            <person name="Kaster A.-K."/>
            <person name="Ovreas L."/>
            <person name="Rohde M."/>
            <person name="Galperin M.Y."/>
            <person name="Jogler C."/>
        </authorList>
    </citation>
    <scope>NUCLEOTIDE SEQUENCE [LARGE SCALE GENOMIC DNA]</scope>
    <source>
        <strain evidence="3">Pan97</strain>
    </source>
</reference>
<evidence type="ECO:0000313" key="2">
    <source>
        <dbReference type="EMBL" id="QDU76557.1"/>
    </source>
</evidence>
<dbReference type="RefSeq" id="WP_144974747.1">
    <property type="nucleotide sequence ID" value="NZ_CP036289.1"/>
</dbReference>
<sequence length="150" mass="16003">MLTTLKKIWNDERGFVSSMELILIATLTAIGLIVGLVAFRDSLVQELGDTASAVGELNQSYAIFVGNSDNTDPEDGPVVIGPNAVSQVTVQRDFLNSDDEVVVSVTSSFQNFRYNDRTDVGDGPDLLLQPPATIVSLSDAAINEGESLSP</sequence>